<keyword evidence="2" id="KW-1185">Reference proteome</keyword>
<dbReference type="VEuPathDB" id="FungiDB:VP01_3261g5"/>
<reference evidence="1 2" key="1">
    <citation type="submission" date="2015-08" db="EMBL/GenBank/DDBJ databases">
        <title>Next Generation Sequencing and Analysis of the Genome of Puccinia sorghi L Schw, the Causal Agent of Maize Common Rust.</title>
        <authorList>
            <person name="Rochi L."/>
            <person name="Burguener G."/>
            <person name="Darino M."/>
            <person name="Turjanski A."/>
            <person name="Kreff E."/>
            <person name="Dieguez M.J."/>
            <person name="Sacco F."/>
        </authorList>
    </citation>
    <scope>NUCLEOTIDE SEQUENCE [LARGE SCALE GENOMIC DNA]</scope>
    <source>
        <strain evidence="1 2">RO10H11247</strain>
    </source>
</reference>
<organism evidence="1 2">
    <name type="scientific">Puccinia sorghi</name>
    <dbReference type="NCBI Taxonomy" id="27349"/>
    <lineage>
        <taxon>Eukaryota</taxon>
        <taxon>Fungi</taxon>
        <taxon>Dikarya</taxon>
        <taxon>Basidiomycota</taxon>
        <taxon>Pucciniomycotina</taxon>
        <taxon>Pucciniomycetes</taxon>
        <taxon>Pucciniales</taxon>
        <taxon>Pucciniaceae</taxon>
        <taxon>Puccinia</taxon>
    </lineage>
</organism>
<gene>
    <name evidence="1" type="ORF">VP01_3261g5</name>
</gene>
<sequence length="321" mass="36687">MHQAESAGLSLAHPCKPRALGLRTHKKQKVRSASRINFPPFLRLTVTITIQFKKLLCDSAHIILMKLSNKLYNSIITDEKNNNGFLIYQCLSQWHKLKYNNNLGDFLDQVEVCLAAFDSIAYVQESSAIASIIVSKLSDDRPTLTNPLNENDTLMKDHILLINKLGDIVFDEKFKHKKAANKETLALASQIRPCNPHPCKDRKHNPKLTSHLIRRIGAGCFIPRNDALDILDLQLLNSALSLENPMLRNHHQRPSMSNQPFYLLHLTHASMLWKASFWWFSTQALHTICFNNINFFQDFIKFNIPISTGRNSNNLSRRAPP</sequence>
<comment type="caution">
    <text evidence="1">The sequence shown here is derived from an EMBL/GenBank/DDBJ whole genome shotgun (WGS) entry which is preliminary data.</text>
</comment>
<evidence type="ECO:0000313" key="1">
    <source>
        <dbReference type="EMBL" id="KNZ53373.1"/>
    </source>
</evidence>
<dbReference type="EMBL" id="LAVV01008237">
    <property type="protein sequence ID" value="KNZ53373.1"/>
    <property type="molecule type" value="Genomic_DNA"/>
</dbReference>
<accession>A0A0L6UXW8</accession>
<dbReference type="AlphaFoldDB" id="A0A0L6UXW8"/>
<name>A0A0L6UXW8_9BASI</name>
<proteinExistence type="predicted"/>
<dbReference type="Proteomes" id="UP000037035">
    <property type="component" value="Unassembled WGS sequence"/>
</dbReference>
<protein>
    <submittedName>
        <fullName evidence="1">Uncharacterized protein</fullName>
    </submittedName>
</protein>
<evidence type="ECO:0000313" key="2">
    <source>
        <dbReference type="Proteomes" id="UP000037035"/>
    </source>
</evidence>
<dbReference type="OrthoDB" id="7691805at2759"/>